<keyword evidence="1" id="KW-1133">Transmembrane helix</keyword>
<accession>A0A1T4QCH1</accession>
<feature type="transmembrane region" description="Helical" evidence="1">
    <location>
        <begin position="18"/>
        <end position="38"/>
    </location>
</feature>
<evidence type="ECO:0000256" key="1">
    <source>
        <dbReference type="SAM" id="Phobius"/>
    </source>
</evidence>
<gene>
    <name evidence="2" type="ORF">SAMN02745126_03128</name>
</gene>
<dbReference type="STRING" id="225324.SAMN02745126_03128"/>
<keyword evidence="3" id="KW-1185">Reference proteome</keyword>
<protein>
    <submittedName>
        <fullName evidence="2">Uncharacterized protein</fullName>
    </submittedName>
</protein>
<sequence>MSVMTNLVGEMTVRKKMVIAYAAAIVLFVAAVQLISFVGAHKGFVLAAAIAVGIGLFVYATGLKCPHCHARAFSRRWLALFYIPKTCAHCDREFYD</sequence>
<proteinExistence type="predicted"/>
<evidence type="ECO:0000313" key="3">
    <source>
        <dbReference type="Proteomes" id="UP000190092"/>
    </source>
</evidence>
<keyword evidence="1" id="KW-0472">Membrane</keyword>
<evidence type="ECO:0000313" key="2">
    <source>
        <dbReference type="EMBL" id="SKA01241.1"/>
    </source>
</evidence>
<feature type="transmembrane region" description="Helical" evidence="1">
    <location>
        <begin position="44"/>
        <end position="63"/>
    </location>
</feature>
<dbReference type="Proteomes" id="UP000190092">
    <property type="component" value="Unassembled WGS sequence"/>
</dbReference>
<reference evidence="3" key="1">
    <citation type="submission" date="2017-02" db="EMBL/GenBank/DDBJ databases">
        <authorList>
            <person name="Varghese N."/>
            <person name="Submissions S."/>
        </authorList>
    </citation>
    <scope>NUCLEOTIDE SEQUENCE [LARGE SCALE GENOMIC DNA]</scope>
    <source>
        <strain evidence="3">ATCC 27094</strain>
    </source>
</reference>
<dbReference type="EMBL" id="FUWJ01000003">
    <property type="protein sequence ID" value="SKA01241.1"/>
    <property type="molecule type" value="Genomic_DNA"/>
</dbReference>
<keyword evidence="1" id="KW-0812">Transmembrane</keyword>
<name>A0A1T4QCH1_9HYPH</name>
<dbReference type="AlphaFoldDB" id="A0A1T4QCH1"/>
<organism evidence="2 3">
    <name type="scientific">Enhydrobacter aerosaccus</name>
    <dbReference type="NCBI Taxonomy" id="225324"/>
    <lineage>
        <taxon>Bacteria</taxon>
        <taxon>Pseudomonadati</taxon>
        <taxon>Pseudomonadota</taxon>
        <taxon>Alphaproteobacteria</taxon>
        <taxon>Hyphomicrobiales</taxon>
        <taxon>Enhydrobacter</taxon>
    </lineage>
</organism>